<evidence type="ECO:0000313" key="2">
    <source>
        <dbReference type="EMBL" id="KAJ6643254.1"/>
    </source>
</evidence>
<feature type="region of interest" description="Disordered" evidence="1">
    <location>
        <begin position="307"/>
        <end position="346"/>
    </location>
</feature>
<dbReference type="EMBL" id="WJQU01000002">
    <property type="protein sequence ID" value="KAJ6643254.1"/>
    <property type="molecule type" value="Genomic_DNA"/>
</dbReference>
<dbReference type="AlphaFoldDB" id="A0A9Q0N5Z6"/>
<feature type="region of interest" description="Disordered" evidence="1">
    <location>
        <begin position="85"/>
        <end position="107"/>
    </location>
</feature>
<sequence length="377" mass="41754">MEMSFNYRVKQQIEDRSKEQNQRVLTTLHSKLDKLNRTKAEILEFCELLQEYCDYSENTETTSLPTSPDIPRNVVQDLKISDFQEEIDSDTSSTSTNSSGSRIARKRRRSGCPVDILRIIAEESESNTDSEEFNNFDELSNAKKQYERQESVVLMIRVSHLLKGGSEIAKQCVYDRLSLQCKAEDLRKEMNGISAGNANANSIENSDHLPEVANTVTNRTAADLSVDVLDLSVPKAHSTAMGSYLAPAIVAENINSTIEESSKTNTSDDASTLNDLPVNASIPQFAVVAASSSLAIGEIILPSKRPSIGRPKGTSKNVIGTERKAEAKSSTTKMAKAKAKPSKDMVPTLRSKRVRKLKADALDMIDNKLLRLRKLRK</sequence>
<evidence type="ECO:0000256" key="1">
    <source>
        <dbReference type="SAM" id="MobiDB-lite"/>
    </source>
</evidence>
<feature type="compositionally biased region" description="Low complexity" evidence="1">
    <location>
        <begin position="90"/>
        <end position="101"/>
    </location>
</feature>
<comment type="caution">
    <text evidence="2">The sequence shown here is derived from an EMBL/GenBank/DDBJ whole genome shotgun (WGS) entry which is preliminary data.</text>
</comment>
<accession>A0A9Q0N5Z6</accession>
<evidence type="ECO:0000313" key="3">
    <source>
        <dbReference type="Proteomes" id="UP001151699"/>
    </source>
</evidence>
<name>A0A9Q0N5Z6_9DIPT</name>
<reference evidence="2" key="1">
    <citation type="submission" date="2022-07" db="EMBL/GenBank/DDBJ databases">
        <authorList>
            <person name="Trinca V."/>
            <person name="Uliana J.V.C."/>
            <person name="Torres T.T."/>
            <person name="Ward R.J."/>
            <person name="Monesi N."/>
        </authorList>
    </citation>
    <scope>NUCLEOTIDE SEQUENCE</scope>
    <source>
        <strain evidence="2">HSMRA1968</strain>
        <tissue evidence="2">Whole embryos</tissue>
    </source>
</reference>
<protein>
    <submittedName>
        <fullName evidence="2">Uncharacterized protein</fullName>
    </submittedName>
</protein>
<dbReference type="Proteomes" id="UP001151699">
    <property type="component" value="Chromosome B"/>
</dbReference>
<organism evidence="2 3">
    <name type="scientific">Pseudolycoriella hygida</name>
    <dbReference type="NCBI Taxonomy" id="35572"/>
    <lineage>
        <taxon>Eukaryota</taxon>
        <taxon>Metazoa</taxon>
        <taxon>Ecdysozoa</taxon>
        <taxon>Arthropoda</taxon>
        <taxon>Hexapoda</taxon>
        <taxon>Insecta</taxon>
        <taxon>Pterygota</taxon>
        <taxon>Neoptera</taxon>
        <taxon>Endopterygota</taxon>
        <taxon>Diptera</taxon>
        <taxon>Nematocera</taxon>
        <taxon>Sciaroidea</taxon>
        <taxon>Sciaridae</taxon>
        <taxon>Pseudolycoriella</taxon>
    </lineage>
</organism>
<proteinExistence type="predicted"/>
<keyword evidence="3" id="KW-1185">Reference proteome</keyword>
<gene>
    <name evidence="2" type="ORF">Bhyg_08212</name>
</gene>